<evidence type="ECO:0000256" key="6">
    <source>
        <dbReference type="ARBA" id="ARBA00023063"/>
    </source>
</evidence>
<evidence type="ECO:0000313" key="8">
    <source>
        <dbReference type="EMBL" id="MBM7076920.1"/>
    </source>
</evidence>
<evidence type="ECO:0000256" key="3">
    <source>
        <dbReference type="ARBA" id="ARBA00023002"/>
    </source>
</evidence>
<proteinExistence type="predicted"/>
<dbReference type="InterPro" id="IPR017881">
    <property type="entry name" value="NirD"/>
</dbReference>
<keyword evidence="1" id="KW-0001">2Fe-2S</keyword>
<accession>A0ABS2IRF6</accession>
<name>A0ABS2IRF6_9ACTN</name>
<dbReference type="Pfam" id="PF13806">
    <property type="entry name" value="Rieske_2"/>
    <property type="match status" value="1"/>
</dbReference>
<comment type="caution">
    <text evidence="8">The sequence shown here is derived from an EMBL/GenBank/DDBJ whole genome shotgun (WGS) entry which is preliminary data.</text>
</comment>
<dbReference type="InterPro" id="IPR017941">
    <property type="entry name" value="Rieske_2Fe-2S"/>
</dbReference>
<dbReference type="InterPro" id="IPR012748">
    <property type="entry name" value="Rieske-like_NirD"/>
</dbReference>
<reference evidence="8 9" key="1">
    <citation type="submission" date="2021-02" db="EMBL/GenBank/DDBJ databases">
        <authorList>
            <person name="Ra J.-S."/>
        </authorList>
    </citation>
    <scope>NUCLEOTIDE SEQUENCE [LARGE SCALE GENOMIC DNA]</scope>
    <source>
        <strain evidence="8 9">MMS20-R1-14</strain>
    </source>
</reference>
<sequence length="115" mass="12753">MSGTVTVDWTRVCPLDRLEPERGVAALVDGVQVAIFRIDDELFAVDNLDPLSRAYVMSRGIVGSRDGAPTVASPLHKQVYDLRTGLCLDLPGVTLPRYDVRCRDGLVEVRLRQEE</sequence>
<dbReference type="PANTHER" id="PTHR40562:SF1">
    <property type="entry name" value="NITRITE REDUCTASE (NADH) SMALL SUBUNIT"/>
    <property type="match status" value="1"/>
</dbReference>
<dbReference type="EMBL" id="JAFEUC010000004">
    <property type="protein sequence ID" value="MBM7076920.1"/>
    <property type="molecule type" value="Genomic_DNA"/>
</dbReference>
<dbReference type="SUPFAM" id="SSF50022">
    <property type="entry name" value="ISP domain"/>
    <property type="match status" value="1"/>
</dbReference>
<dbReference type="Proteomes" id="UP001518872">
    <property type="component" value="Unassembled WGS sequence"/>
</dbReference>
<dbReference type="InterPro" id="IPR036922">
    <property type="entry name" value="Rieske_2Fe-2S_sf"/>
</dbReference>
<keyword evidence="4" id="KW-0408">Iron</keyword>
<organism evidence="8 9">
    <name type="scientific">Micromonospora humida</name>
    <dbReference type="NCBI Taxonomy" id="2809018"/>
    <lineage>
        <taxon>Bacteria</taxon>
        <taxon>Bacillati</taxon>
        <taxon>Actinomycetota</taxon>
        <taxon>Actinomycetes</taxon>
        <taxon>Micromonosporales</taxon>
        <taxon>Micromonosporaceae</taxon>
        <taxon>Micromonospora</taxon>
    </lineage>
</organism>
<evidence type="ECO:0000256" key="5">
    <source>
        <dbReference type="ARBA" id="ARBA00023014"/>
    </source>
</evidence>
<evidence type="ECO:0000256" key="2">
    <source>
        <dbReference type="ARBA" id="ARBA00022723"/>
    </source>
</evidence>
<dbReference type="Gene3D" id="2.102.10.10">
    <property type="entry name" value="Rieske [2Fe-2S] iron-sulphur domain"/>
    <property type="match status" value="1"/>
</dbReference>
<keyword evidence="9" id="KW-1185">Reference proteome</keyword>
<keyword evidence="2" id="KW-0479">Metal-binding</keyword>
<feature type="domain" description="Rieske" evidence="7">
    <location>
        <begin position="10"/>
        <end position="109"/>
    </location>
</feature>
<dbReference type="PANTHER" id="PTHR40562">
    <property type="match status" value="1"/>
</dbReference>
<gene>
    <name evidence="8" type="primary">nirD</name>
    <name evidence="8" type="ORF">JQX11_11215</name>
</gene>
<keyword evidence="3" id="KW-0560">Oxidoreductase</keyword>
<evidence type="ECO:0000259" key="7">
    <source>
        <dbReference type="PROSITE" id="PS51296"/>
    </source>
</evidence>
<dbReference type="CDD" id="cd03529">
    <property type="entry name" value="Rieske_NirD"/>
    <property type="match status" value="1"/>
</dbReference>
<protein>
    <submittedName>
        <fullName evidence="8">Nitrite reductase small subunit NirD</fullName>
    </submittedName>
</protein>
<evidence type="ECO:0000313" key="9">
    <source>
        <dbReference type="Proteomes" id="UP001518872"/>
    </source>
</evidence>
<evidence type="ECO:0000256" key="1">
    <source>
        <dbReference type="ARBA" id="ARBA00022714"/>
    </source>
</evidence>
<dbReference type="RefSeq" id="WP_204924886.1">
    <property type="nucleotide sequence ID" value="NZ_JAFEUC010000004.1"/>
</dbReference>
<dbReference type="NCBIfam" id="TIGR02378">
    <property type="entry name" value="nirD_assim_sml"/>
    <property type="match status" value="1"/>
</dbReference>
<dbReference type="PROSITE" id="PS51300">
    <property type="entry name" value="NIRD"/>
    <property type="match status" value="1"/>
</dbReference>
<keyword evidence="5" id="KW-0411">Iron-sulfur</keyword>
<keyword evidence="6" id="KW-0534">Nitrate assimilation</keyword>
<evidence type="ECO:0000256" key="4">
    <source>
        <dbReference type="ARBA" id="ARBA00023004"/>
    </source>
</evidence>
<dbReference type="PROSITE" id="PS51296">
    <property type="entry name" value="RIESKE"/>
    <property type="match status" value="1"/>
</dbReference>